<reference evidence="2" key="1">
    <citation type="submission" date="2022-08" db="EMBL/GenBank/DDBJ databases">
        <authorList>
            <person name="Marques A."/>
        </authorList>
    </citation>
    <scope>NUCLEOTIDE SEQUENCE</scope>
    <source>
        <strain evidence="2">RhyPub2mFocal</strain>
        <tissue evidence="2">Leaves</tissue>
    </source>
</reference>
<dbReference type="InterPro" id="IPR026960">
    <property type="entry name" value="RVT-Znf"/>
</dbReference>
<dbReference type="Proteomes" id="UP001140206">
    <property type="component" value="Chromosome 1"/>
</dbReference>
<keyword evidence="3" id="KW-1185">Reference proteome</keyword>
<evidence type="ECO:0000313" key="2">
    <source>
        <dbReference type="EMBL" id="KAJ4813466.1"/>
    </source>
</evidence>
<comment type="caution">
    <text evidence="2">The sequence shown here is derived from an EMBL/GenBank/DDBJ whole genome shotgun (WGS) entry which is preliminary data.</text>
</comment>
<accession>A0AAV8HCP9</accession>
<sequence length="135" mass="15528">MTEADQLKWKWSSNGCYTSASAYKALISAGKLQFPLHFIWKIKVPPSIKIFIVCLPIYGRLLTQDQLLRRNIPCTQNCVLCQQHVCETASHLFFYCSFAARLWNDLGMSVVTALEEGLQHTLLHLFQSYTKKCRL</sequence>
<dbReference type="AlphaFoldDB" id="A0AAV8HCP9"/>
<dbReference type="EMBL" id="JAMFTS010000001">
    <property type="protein sequence ID" value="KAJ4813466.1"/>
    <property type="molecule type" value="Genomic_DNA"/>
</dbReference>
<protein>
    <recommendedName>
        <fullName evidence="1">Reverse transcriptase zinc-binding domain-containing protein</fullName>
    </recommendedName>
</protein>
<dbReference type="Pfam" id="PF13966">
    <property type="entry name" value="zf-RVT"/>
    <property type="match status" value="1"/>
</dbReference>
<feature type="domain" description="Reverse transcriptase zinc-binding" evidence="1">
    <location>
        <begin position="17"/>
        <end position="103"/>
    </location>
</feature>
<evidence type="ECO:0000259" key="1">
    <source>
        <dbReference type="Pfam" id="PF13966"/>
    </source>
</evidence>
<organism evidence="2 3">
    <name type="scientific">Rhynchospora pubera</name>
    <dbReference type="NCBI Taxonomy" id="906938"/>
    <lineage>
        <taxon>Eukaryota</taxon>
        <taxon>Viridiplantae</taxon>
        <taxon>Streptophyta</taxon>
        <taxon>Embryophyta</taxon>
        <taxon>Tracheophyta</taxon>
        <taxon>Spermatophyta</taxon>
        <taxon>Magnoliopsida</taxon>
        <taxon>Liliopsida</taxon>
        <taxon>Poales</taxon>
        <taxon>Cyperaceae</taxon>
        <taxon>Cyperoideae</taxon>
        <taxon>Rhynchosporeae</taxon>
        <taxon>Rhynchospora</taxon>
    </lineage>
</organism>
<evidence type="ECO:0000313" key="3">
    <source>
        <dbReference type="Proteomes" id="UP001140206"/>
    </source>
</evidence>
<proteinExistence type="predicted"/>
<gene>
    <name evidence="2" type="ORF">LUZ62_026032</name>
</gene>
<name>A0AAV8HCP9_9POAL</name>